<name>A0A0S7WLQ3_UNCT6</name>
<evidence type="ECO:0008006" key="3">
    <source>
        <dbReference type="Google" id="ProtNLM"/>
    </source>
</evidence>
<dbReference type="SUPFAM" id="SSF48452">
    <property type="entry name" value="TPR-like"/>
    <property type="match status" value="1"/>
</dbReference>
<proteinExistence type="predicted"/>
<dbReference type="Gene3D" id="1.25.40.10">
    <property type="entry name" value="Tetratricopeptide repeat domain"/>
    <property type="match status" value="1"/>
</dbReference>
<evidence type="ECO:0000313" key="2">
    <source>
        <dbReference type="Proteomes" id="UP000051124"/>
    </source>
</evidence>
<dbReference type="InterPro" id="IPR011990">
    <property type="entry name" value="TPR-like_helical_dom_sf"/>
</dbReference>
<gene>
    <name evidence="1" type="ORF">AMJ40_00865</name>
</gene>
<evidence type="ECO:0000313" key="1">
    <source>
        <dbReference type="EMBL" id="KPJ51092.1"/>
    </source>
</evidence>
<dbReference type="EMBL" id="LIZT01000006">
    <property type="protein sequence ID" value="KPJ51092.1"/>
    <property type="molecule type" value="Genomic_DNA"/>
</dbReference>
<dbReference type="AlphaFoldDB" id="A0A0S7WLQ3"/>
<protein>
    <recommendedName>
        <fullName evidence="3">Outer membrane lipoprotein BamD-like domain-containing protein</fullName>
    </recommendedName>
</protein>
<reference evidence="1 2" key="1">
    <citation type="journal article" date="2015" name="Microbiome">
        <title>Genomic resolution of linkages in carbon, nitrogen, and sulfur cycling among widespread estuary sediment bacteria.</title>
        <authorList>
            <person name="Baker B.J."/>
            <person name="Lazar C.S."/>
            <person name="Teske A.P."/>
            <person name="Dick G.J."/>
        </authorList>
    </citation>
    <scope>NUCLEOTIDE SEQUENCE [LARGE SCALE GENOMIC DNA]</scope>
    <source>
        <strain evidence="1">DG_26</strain>
    </source>
</reference>
<organism evidence="1 2">
    <name type="scientific">candidate division TA06 bacterium DG_26</name>
    <dbReference type="NCBI Taxonomy" id="1703771"/>
    <lineage>
        <taxon>Bacteria</taxon>
        <taxon>Bacteria division TA06</taxon>
    </lineage>
</organism>
<dbReference type="Proteomes" id="UP000051124">
    <property type="component" value="Unassembled WGS sequence"/>
</dbReference>
<comment type="caution">
    <text evidence="1">The sequence shown here is derived from an EMBL/GenBank/DDBJ whole genome shotgun (WGS) entry which is preliminary data.</text>
</comment>
<sequence length="268" mass="30796">MSDFSTFEPEEEFHRLLDEAIARGKALVARNADDAELQFVIGASHFYKGFHHARKKEYIKAFGSLARAKPWLEDAVRIDSTYYDAYLGLGILEYLAVKVRDYIVPFIGGDYKESLRKIALATKGKFTGVIAEEAMVVALAGASQWDEAVKRAHYLIEMYPTNRLFYWALIEILKRKEDFGAMLGVAYDLLRLIEEDQPTHYYNQSLVRSYCAEAYVELGQYRECIRECDRALSLLEGENRDERSRELEAQIVRVKRQAAKALAVKVDR</sequence>
<accession>A0A0S7WLQ3</accession>